<protein>
    <recommendedName>
        <fullName evidence="4">DUF1302 domain-containing protein</fullName>
    </recommendedName>
</protein>
<dbReference type="Proteomes" id="UP000245461">
    <property type="component" value="Unassembled WGS sequence"/>
</dbReference>
<evidence type="ECO:0000256" key="1">
    <source>
        <dbReference type="SAM" id="MobiDB-lite"/>
    </source>
</evidence>
<dbReference type="EMBL" id="QGLE01000004">
    <property type="protein sequence ID" value="PWR24236.1"/>
    <property type="molecule type" value="Genomic_DNA"/>
</dbReference>
<comment type="caution">
    <text evidence="2">The sequence shown here is derived from an EMBL/GenBank/DDBJ whole genome shotgun (WGS) entry which is preliminary data.</text>
</comment>
<proteinExistence type="predicted"/>
<dbReference type="AlphaFoldDB" id="A0A317ED91"/>
<evidence type="ECO:0000313" key="3">
    <source>
        <dbReference type="Proteomes" id="UP000245461"/>
    </source>
</evidence>
<dbReference type="OrthoDB" id="7230052at2"/>
<gene>
    <name evidence="2" type="ORF">DKG74_08960</name>
</gene>
<reference evidence="2 3" key="1">
    <citation type="submission" date="2018-05" db="EMBL/GenBank/DDBJ databases">
        <title>Zavarzinia sp. HR-AS.</title>
        <authorList>
            <person name="Lee Y."/>
            <person name="Jeon C.O."/>
        </authorList>
    </citation>
    <scope>NUCLEOTIDE SEQUENCE [LARGE SCALE GENOMIC DNA]</scope>
    <source>
        <strain evidence="2 3">HR-AS</strain>
    </source>
</reference>
<feature type="region of interest" description="Disordered" evidence="1">
    <location>
        <begin position="18"/>
        <end position="45"/>
    </location>
</feature>
<evidence type="ECO:0008006" key="4">
    <source>
        <dbReference type="Google" id="ProtNLM"/>
    </source>
</evidence>
<organism evidence="2 3">
    <name type="scientific">Zavarzinia aquatilis</name>
    <dbReference type="NCBI Taxonomy" id="2211142"/>
    <lineage>
        <taxon>Bacteria</taxon>
        <taxon>Pseudomonadati</taxon>
        <taxon>Pseudomonadota</taxon>
        <taxon>Alphaproteobacteria</taxon>
        <taxon>Rhodospirillales</taxon>
        <taxon>Zavarziniaceae</taxon>
        <taxon>Zavarzinia</taxon>
    </lineage>
</organism>
<sequence length="786" mass="84462">MNRSVACRRGAEVMGTAIRGAAGGQNAPSCASKKMTPHTESKRRRVTPATMTALVVLSLAVPAFAVEFDLTDEISGSIITSLSTGLQMRVADRDRRNYGLYNGGLSHSASTDDGNLNFDKYDVFSQISTISSEVSLKWRDFFLYARGTAFYDSIADMNNLSENGPEERPYRGQYNPKAQENARYDAEMLDYLVGYNYQLGDRYGVVKIGNQVLNWGEALFTIGGISVINPINVSKIRVPGAELRDALIPVPMISNSIDLFQGVSLEAFYQWGFEPFKLEACGSYFSFTDALCDGAEGISVLTDYGDARSYNAGTGQSTASFDVPASVGGPDLYSVNMRLQDDQPDSVNDWGVALRALVPELNNTEFQLYYMRYTSRLPSLRAVVPHDAPGTGHVSGTELVTNAPALLGGVLNGLGVDQLDGLVTTLNSLLNSPVGSSVADLVAALADPLAQPLVDALIDNGSGGVYGTYPRSAVLENLNNTVLHKYYPGGIDMVGFAFNTLEEWTGVAINFELSYKHNVPVFTSETNFVVTTYNAAGGVPIDPVTNAPITALGLPAENPGIAPIVNVPGSQTPDLTTSGPNTIYLDKRQDMWLASMRFTKLFASTDTLTSLLGASSVTALVEFGALYFDLQKDVKYASYGQFGYSGFGTSPLNVGGLTVVPTLMATDLPPYGDYGFYFPETGKAPTRWSGGVQGLIFWDYPDILTGVTLTPAIGFSSGLFGITPSPHPGFTKGVNSVNLQLKAEYLSNTSVILNYYKSWGGGGGAAGSRNPYIDRDFVGLTFNYQF</sequence>
<accession>A0A317ED91</accession>
<dbReference type="Pfam" id="PF06980">
    <property type="entry name" value="DUF1302"/>
    <property type="match status" value="1"/>
</dbReference>
<evidence type="ECO:0000313" key="2">
    <source>
        <dbReference type="EMBL" id="PWR24236.1"/>
    </source>
</evidence>
<keyword evidence="3" id="KW-1185">Reference proteome</keyword>
<dbReference type="InterPro" id="IPR010727">
    <property type="entry name" value="DUF1302"/>
</dbReference>
<name>A0A317ED91_9PROT</name>